<evidence type="ECO:0000256" key="1">
    <source>
        <dbReference type="SAM" id="Phobius"/>
    </source>
</evidence>
<dbReference type="SMART" id="SM00406">
    <property type="entry name" value="IGv"/>
    <property type="match status" value="2"/>
</dbReference>
<feature type="signal peptide" evidence="2">
    <location>
        <begin position="1"/>
        <end position="26"/>
    </location>
</feature>
<dbReference type="InterPro" id="IPR013783">
    <property type="entry name" value="Ig-like_fold"/>
</dbReference>
<protein>
    <submittedName>
        <fullName evidence="5">Vascular endothelial growth factor receptor 1</fullName>
    </submittedName>
</protein>
<accession>A0A979FTY4</accession>
<evidence type="ECO:0000256" key="2">
    <source>
        <dbReference type="SAM" id="SignalP"/>
    </source>
</evidence>
<keyword evidence="4" id="KW-1185">Reference proteome</keyword>
<reference evidence="5" key="1">
    <citation type="submission" date="2025-08" db="UniProtKB">
        <authorList>
            <consortium name="RefSeq"/>
        </authorList>
    </citation>
    <scope>IDENTIFICATION</scope>
    <source>
        <tissue evidence="5">Whole organism</tissue>
    </source>
</reference>
<gene>
    <name evidence="5" type="primary">LOC108668048</name>
</gene>
<dbReference type="SUPFAM" id="SSF48726">
    <property type="entry name" value="Immunoglobulin"/>
    <property type="match status" value="2"/>
</dbReference>
<keyword evidence="1" id="KW-0472">Membrane</keyword>
<keyword evidence="5" id="KW-0675">Receptor</keyword>
<dbReference type="Pfam" id="PF07686">
    <property type="entry name" value="V-set"/>
    <property type="match status" value="1"/>
</dbReference>
<dbReference type="InterPro" id="IPR003599">
    <property type="entry name" value="Ig_sub"/>
</dbReference>
<dbReference type="InterPro" id="IPR036179">
    <property type="entry name" value="Ig-like_dom_sf"/>
</dbReference>
<dbReference type="InterPro" id="IPR003598">
    <property type="entry name" value="Ig_sub2"/>
</dbReference>
<keyword evidence="2" id="KW-0732">Signal</keyword>
<dbReference type="SMART" id="SM00409">
    <property type="entry name" value="IG"/>
    <property type="match status" value="2"/>
</dbReference>
<evidence type="ECO:0000313" key="5">
    <source>
        <dbReference type="RefSeq" id="XP_047740673.1"/>
    </source>
</evidence>
<dbReference type="PROSITE" id="PS50835">
    <property type="entry name" value="IG_LIKE"/>
    <property type="match status" value="2"/>
</dbReference>
<dbReference type="GO" id="GO:0032589">
    <property type="term" value="C:neuron projection membrane"/>
    <property type="evidence" value="ECO:0007669"/>
    <property type="project" value="TreeGrafter"/>
</dbReference>
<feature type="domain" description="Ig-like" evidence="3">
    <location>
        <begin position="150"/>
        <end position="250"/>
    </location>
</feature>
<dbReference type="PANTHER" id="PTHR23279">
    <property type="entry name" value="DEFECTIVE PROBOSCIS EXTENSION RESPONSE DPR -RELATED"/>
    <property type="match status" value="1"/>
</dbReference>
<dbReference type="GeneID" id="108668048"/>
<dbReference type="OrthoDB" id="190835at2759"/>
<dbReference type="SMART" id="SM00408">
    <property type="entry name" value="IGc2"/>
    <property type="match status" value="2"/>
</dbReference>
<evidence type="ECO:0000313" key="4">
    <source>
        <dbReference type="Proteomes" id="UP000694843"/>
    </source>
</evidence>
<feature type="domain" description="Ig-like" evidence="3">
    <location>
        <begin position="37"/>
        <end position="147"/>
    </location>
</feature>
<dbReference type="PANTHER" id="PTHR23279:SF37">
    <property type="entry name" value="DEFECTIVE PROBOSCIS EXTENSION RESPONSE 13, ISOFORM B"/>
    <property type="match status" value="1"/>
</dbReference>
<dbReference type="RefSeq" id="XP_047740673.1">
    <property type="nucleotide sequence ID" value="XM_047884717.1"/>
</dbReference>
<feature type="chain" id="PRO_5038021859" evidence="2">
    <location>
        <begin position="27"/>
        <end position="426"/>
    </location>
</feature>
<dbReference type="Gene3D" id="2.60.40.10">
    <property type="entry name" value="Immunoglobulins"/>
    <property type="match status" value="2"/>
</dbReference>
<dbReference type="GO" id="GO:0050808">
    <property type="term" value="P:synapse organization"/>
    <property type="evidence" value="ECO:0007669"/>
    <property type="project" value="TreeGrafter"/>
</dbReference>
<dbReference type="InterPro" id="IPR037448">
    <property type="entry name" value="Zig-8"/>
</dbReference>
<dbReference type="Pfam" id="PF13927">
    <property type="entry name" value="Ig_3"/>
    <property type="match status" value="1"/>
</dbReference>
<dbReference type="KEGG" id="hazt:108668048"/>
<dbReference type="Proteomes" id="UP000694843">
    <property type="component" value="Unplaced"/>
</dbReference>
<sequence>MVLYKHTSLTWVRLLLFLRWLLLVQCKGMAVNGAPGPNSLLMGSRFTGQARTNDSQYRLFLQGNHTEVEAQVGATAQLHCTLTGALAEGMVSWVRRRDYHLLTVGRHVYTSDDRVAVKVAPDASDWILTLRWVQQTDAGQYECQVSSHPPQALMVNLKVKEAWAVIKGESERYIHSGSSLRLVCVLKDITEPPSYVFWFREDRMINYDTEAGVTVETLKGSSILSVSSVTKRDEGNYRCVASNTSPASVTVHVVQKENPAGLQQETVAEKDGIPISKTDVKISSNLSNLTLQRKKMKSSRKPSNVVPVSSSAAQHGGAMQTFFHWLPGQNLILIGREVQLQVQEEKGLSLRRDSNYRETSPSRCESYLHMTEWFRKVFLFTIAVVFLSVLFHMRVIRFNFLFPDRSLIANHSLEALQAGIFSEQRR</sequence>
<dbReference type="InterPro" id="IPR007110">
    <property type="entry name" value="Ig-like_dom"/>
</dbReference>
<dbReference type="CDD" id="cd00096">
    <property type="entry name" value="Ig"/>
    <property type="match status" value="1"/>
</dbReference>
<name>A0A979FTY4_HYAAZ</name>
<proteinExistence type="predicted"/>
<keyword evidence="1" id="KW-1133">Transmembrane helix</keyword>
<dbReference type="AlphaFoldDB" id="A0A979FTY4"/>
<evidence type="ECO:0000259" key="3">
    <source>
        <dbReference type="PROSITE" id="PS50835"/>
    </source>
</evidence>
<organism evidence="4 5">
    <name type="scientific">Hyalella azteca</name>
    <name type="common">Amphipod</name>
    <dbReference type="NCBI Taxonomy" id="294128"/>
    <lineage>
        <taxon>Eukaryota</taxon>
        <taxon>Metazoa</taxon>
        <taxon>Ecdysozoa</taxon>
        <taxon>Arthropoda</taxon>
        <taxon>Crustacea</taxon>
        <taxon>Multicrustacea</taxon>
        <taxon>Malacostraca</taxon>
        <taxon>Eumalacostraca</taxon>
        <taxon>Peracarida</taxon>
        <taxon>Amphipoda</taxon>
        <taxon>Senticaudata</taxon>
        <taxon>Talitrida</taxon>
        <taxon>Talitroidea</taxon>
        <taxon>Hyalellidae</taxon>
        <taxon>Hyalella</taxon>
    </lineage>
</organism>
<dbReference type="InterPro" id="IPR013106">
    <property type="entry name" value="Ig_V-set"/>
</dbReference>
<keyword evidence="1" id="KW-0812">Transmembrane</keyword>
<feature type="transmembrane region" description="Helical" evidence="1">
    <location>
        <begin position="373"/>
        <end position="391"/>
    </location>
</feature>